<keyword evidence="2" id="KW-1185">Reference proteome</keyword>
<dbReference type="OrthoDB" id="7402742at2"/>
<evidence type="ECO:0000313" key="2">
    <source>
        <dbReference type="Proteomes" id="UP000199180"/>
    </source>
</evidence>
<gene>
    <name evidence="1" type="ORF">SAMN04489858_104185</name>
</gene>
<proteinExistence type="predicted"/>
<protein>
    <recommendedName>
        <fullName evidence="3">Metallo-beta-lactamase domain-containing protein</fullName>
    </recommendedName>
</protein>
<dbReference type="Proteomes" id="UP000199180">
    <property type="component" value="Unassembled WGS sequence"/>
</dbReference>
<dbReference type="SUPFAM" id="SSF56281">
    <property type="entry name" value="Metallo-hydrolase/oxidoreductase"/>
    <property type="match status" value="1"/>
</dbReference>
<reference evidence="1 2" key="1">
    <citation type="submission" date="2016-10" db="EMBL/GenBank/DDBJ databases">
        <authorList>
            <person name="de Groot N.N."/>
        </authorList>
    </citation>
    <scope>NUCLEOTIDE SEQUENCE [LARGE SCALE GENOMIC DNA]</scope>
    <source>
        <strain evidence="1 2">DSM 17862</strain>
    </source>
</reference>
<dbReference type="STRING" id="364199.SAMN04489858_104185"/>
<name>A0A1I0DKM1_9RHOB</name>
<evidence type="ECO:0000313" key="1">
    <source>
        <dbReference type="EMBL" id="SET32810.1"/>
    </source>
</evidence>
<dbReference type="AlphaFoldDB" id="A0A1I0DKM1"/>
<sequence>MTETIIDLGQGFWSIRGDLRLGGVVNVGTQASLIRRSNGRFVMLDSYRPSGAVHRDLMALTENGRAVEAVLNLHPFHTLHCKAMAQELPNATFYGSARHRAKASDLNWADDPVESPAVAALFPELQFSLPAGIDYISGNEKVHAGSLLAYHPASRSLHVDDTLNVLPIPRWLRSLLGLPRLSFHPTVKSALKPQAGAAASFCDWADDLADRWADTRNLCAAHSALIRLDDGEFAASLHAITARQRRKFRKAGLIGAA</sequence>
<accession>A0A1I0DKM1</accession>
<dbReference type="RefSeq" id="WP_090733814.1">
    <property type="nucleotide sequence ID" value="NZ_FOHO01000004.1"/>
</dbReference>
<dbReference type="InterPro" id="IPR036866">
    <property type="entry name" value="RibonucZ/Hydroxyglut_hydro"/>
</dbReference>
<dbReference type="EMBL" id="FOHO01000004">
    <property type="protein sequence ID" value="SET32810.1"/>
    <property type="molecule type" value="Genomic_DNA"/>
</dbReference>
<organism evidence="1 2">
    <name type="scientific">Paracoccus homiensis</name>
    <dbReference type="NCBI Taxonomy" id="364199"/>
    <lineage>
        <taxon>Bacteria</taxon>
        <taxon>Pseudomonadati</taxon>
        <taxon>Pseudomonadota</taxon>
        <taxon>Alphaproteobacteria</taxon>
        <taxon>Rhodobacterales</taxon>
        <taxon>Paracoccaceae</taxon>
        <taxon>Paracoccus</taxon>
    </lineage>
</organism>
<evidence type="ECO:0008006" key="3">
    <source>
        <dbReference type="Google" id="ProtNLM"/>
    </source>
</evidence>